<organism evidence="2">
    <name type="scientific">Billgrantia gudaonensis</name>
    <dbReference type="NCBI Taxonomy" id="376427"/>
    <lineage>
        <taxon>Bacteria</taxon>
        <taxon>Pseudomonadati</taxon>
        <taxon>Pseudomonadota</taxon>
        <taxon>Gammaproteobacteria</taxon>
        <taxon>Oceanospirillales</taxon>
        <taxon>Halomonadaceae</taxon>
        <taxon>Billgrantia</taxon>
    </lineage>
</organism>
<dbReference type="AlphaFoldDB" id="A0A3S0Q0P5"/>
<feature type="region of interest" description="Disordered" evidence="1">
    <location>
        <begin position="1"/>
        <end position="82"/>
    </location>
</feature>
<proteinExistence type="predicted"/>
<comment type="caution">
    <text evidence="2">The sequence shown here is derived from an EMBL/GenBank/DDBJ whole genome shotgun (WGS) entry which is preliminary data.</text>
</comment>
<protein>
    <submittedName>
        <fullName evidence="2">Uncharacterized protein</fullName>
    </submittedName>
</protein>
<evidence type="ECO:0000313" key="2">
    <source>
        <dbReference type="EMBL" id="RUA21931.1"/>
    </source>
</evidence>
<reference evidence="2" key="1">
    <citation type="submission" date="2018-12" db="EMBL/GenBank/DDBJ databases">
        <authorList>
            <person name="Jadhav K."/>
            <person name="Kushwaha B."/>
            <person name="Jadhav I."/>
        </authorList>
    </citation>
    <scope>NUCLEOTIDE SEQUENCE [LARGE SCALE GENOMIC DNA]</scope>
    <source>
        <strain evidence="2">SBS 10</strain>
    </source>
</reference>
<name>A0A3S0Q0P5_9GAMM</name>
<evidence type="ECO:0000256" key="1">
    <source>
        <dbReference type="SAM" id="MobiDB-lite"/>
    </source>
</evidence>
<feature type="compositionally biased region" description="Low complexity" evidence="1">
    <location>
        <begin position="40"/>
        <end position="62"/>
    </location>
</feature>
<sequence length="82" mass="8577">MEGPDNPRITSPSSKPALPKAAISTTPAPSAARRCRSPPRMRWATTRSATSSSSPAAPGQSADHPDFRRSQSLGPGRSPPAR</sequence>
<accession>A0A3S0Q0P5</accession>
<dbReference type="EMBL" id="RXHI01000029">
    <property type="protein sequence ID" value="RUA21931.1"/>
    <property type="molecule type" value="Genomic_DNA"/>
</dbReference>
<feature type="compositionally biased region" description="Low complexity" evidence="1">
    <location>
        <begin position="21"/>
        <end position="32"/>
    </location>
</feature>
<gene>
    <name evidence="2" type="ORF">DSL92_08725</name>
</gene>